<keyword evidence="2" id="KW-0689">Ribosomal protein</keyword>
<keyword evidence="3" id="KW-0687">Ribonucleoprotein</keyword>
<dbReference type="EMBL" id="HBFR01030158">
    <property type="protein sequence ID" value="CAD8894691.1"/>
    <property type="molecule type" value="Transcribed_RNA"/>
</dbReference>
<dbReference type="PANTHER" id="PTHR12934">
    <property type="entry name" value="50S RIBOSOMAL PROTEIN L15"/>
    <property type="match status" value="1"/>
</dbReference>
<evidence type="ECO:0000256" key="3">
    <source>
        <dbReference type="ARBA" id="ARBA00023274"/>
    </source>
</evidence>
<organism evidence="6">
    <name type="scientific">Corethron hystrix</name>
    <dbReference type="NCBI Taxonomy" id="216773"/>
    <lineage>
        <taxon>Eukaryota</taxon>
        <taxon>Sar</taxon>
        <taxon>Stramenopiles</taxon>
        <taxon>Ochrophyta</taxon>
        <taxon>Bacillariophyta</taxon>
        <taxon>Coscinodiscophyceae</taxon>
        <taxon>Corethrophycidae</taxon>
        <taxon>Corethrales</taxon>
        <taxon>Corethraceae</taxon>
        <taxon>Corethron</taxon>
    </lineage>
</organism>
<feature type="compositionally biased region" description="Basic residues" evidence="4">
    <location>
        <begin position="138"/>
        <end position="147"/>
    </location>
</feature>
<evidence type="ECO:0000256" key="2">
    <source>
        <dbReference type="ARBA" id="ARBA00022980"/>
    </source>
</evidence>
<dbReference type="HAMAP" id="MF_01341">
    <property type="entry name" value="Ribosomal_uL15"/>
    <property type="match status" value="1"/>
</dbReference>
<dbReference type="NCBIfam" id="TIGR01071">
    <property type="entry name" value="rplO_bact"/>
    <property type="match status" value="1"/>
</dbReference>
<dbReference type="GO" id="GO:0005762">
    <property type="term" value="C:mitochondrial large ribosomal subunit"/>
    <property type="evidence" value="ECO:0007669"/>
    <property type="project" value="TreeGrafter"/>
</dbReference>
<dbReference type="Pfam" id="PF00828">
    <property type="entry name" value="Ribosomal_L27A"/>
    <property type="match status" value="1"/>
</dbReference>
<feature type="domain" description="Large ribosomal subunit protein uL15/eL18" evidence="5">
    <location>
        <begin position="185"/>
        <end position="271"/>
    </location>
</feature>
<protein>
    <recommendedName>
        <fullName evidence="5">Large ribosomal subunit protein uL15/eL18 domain-containing protein</fullName>
    </recommendedName>
</protein>
<gene>
    <name evidence="6" type="ORF">CHYS00102_LOCUS21905</name>
</gene>
<evidence type="ECO:0000313" key="6">
    <source>
        <dbReference type="EMBL" id="CAD8894691.1"/>
    </source>
</evidence>
<dbReference type="PANTHER" id="PTHR12934:SF11">
    <property type="entry name" value="LARGE RIBOSOMAL SUBUNIT PROTEIN UL15M"/>
    <property type="match status" value="1"/>
</dbReference>
<name>A0A7S1BS99_9STRA</name>
<sequence length="346" mass="37640">MIRQLSLSTKFRPRCPAAILWSSKNGRSTMIASGVLSNSFFSTAPFPPPYRPFSGTYESRGSLVSTSTSLPSIRHFPSSTPQGVSDKRDLSVGAAAVNAPSPPIPLTFYTLNNIADNPGAVKKKRRVGRGTGSSKGKTSGRGHKGQKSRSGGKISPFFEGGQTPMHKRIPKRGFNNKKHADPMIPIAVAKIQDYIDMGRLIPPTTRPINMLDLVESGLTKMSKIKHGCKLLSGKKLPPGADPPVRSAINIEISRASASAIRAIEEAGGTVTTVHYNRLALKALLKPHRFDVIPRRAAPPPKLLPYYTSYEKRGYLSPEVQIRNKLGIDRNKILRVKNNTETGKELG</sequence>
<reference evidence="6" key="1">
    <citation type="submission" date="2021-01" db="EMBL/GenBank/DDBJ databases">
        <authorList>
            <person name="Corre E."/>
            <person name="Pelletier E."/>
            <person name="Niang G."/>
            <person name="Scheremetjew M."/>
            <person name="Finn R."/>
            <person name="Kale V."/>
            <person name="Holt S."/>
            <person name="Cochrane G."/>
            <person name="Meng A."/>
            <person name="Brown T."/>
            <person name="Cohen L."/>
        </authorList>
    </citation>
    <scope>NUCLEOTIDE SEQUENCE</scope>
    <source>
        <strain evidence="6">308</strain>
    </source>
</reference>
<accession>A0A7S1BS99</accession>
<dbReference type="InterPro" id="IPR021131">
    <property type="entry name" value="Ribosomal_uL15/eL18"/>
</dbReference>
<evidence type="ECO:0000259" key="5">
    <source>
        <dbReference type="Pfam" id="PF00828"/>
    </source>
</evidence>
<proteinExistence type="inferred from homology"/>
<feature type="region of interest" description="Disordered" evidence="4">
    <location>
        <begin position="119"/>
        <end position="167"/>
    </location>
</feature>
<dbReference type="InterPro" id="IPR030878">
    <property type="entry name" value="Ribosomal_uL15"/>
</dbReference>
<dbReference type="InterPro" id="IPR036227">
    <property type="entry name" value="Ribosomal_uL15/eL18_sf"/>
</dbReference>
<comment type="similarity">
    <text evidence="1">Belongs to the universal ribosomal protein uL15 family.</text>
</comment>
<evidence type="ECO:0000256" key="4">
    <source>
        <dbReference type="SAM" id="MobiDB-lite"/>
    </source>
</evidence>
<dbReference type="AlphaFoldDB" id="A0A7S1BS99"/>
<dbReference type="GO" id="GO:0006412">
    <property type="term" value="P:translation"/>
    <property type="evidence" value="ECO:0007669"/>
    <property type="project" value="InterPro"/>
</dbReference>
<dbReference type="InterPro" id="IPR005749">
    <property type="entry name" value="Ribosomal_uL15_bac-type"/>
</dbReference>
<dbReference type="Gene3D" id="3.100.10.10">
    <property type="match status" value="1"/>
</dbReference>
<dbReference type="SUPFAM" id="SSF52080">
    <property type="entry name" value="Ribosomal proteins L15p and L18e"/>
    <property type="match status" value="1"/>
</dbReference>
<dbReference type="GO" id="GO:0003735">
    <property type="term" value="F:structural constituent of ribosome"/>
    <property type="evidence" value="ECO:0007669"/>
    <property type="project" value="InterPro"/>
</dbReference>
<evidence type="ECO:0000256" key="1">
    <source>
        <dbReference type="ARBA" id="ARBA00007320"/>
    </source>
</evidence>